<dbReference type="EMBL" id="OV725079">
    <property type="protein sequence ID" value="CAH1395922.1"/>
    <property type="molecule type" value="Genomic_DNA"/>
</dbReference>
<keyword evidence="2" id="KW-1185">Reference proteome</keyword>
<gene>
    <name evidence="1" type="ORF">NEZAVI_LOCUS6094</name>
</gene>
<proteinExistence type="predicted"/>
<protein>
    <submittedName>
        <fullName evidence="1">Uncharacterized protein</fullName>
    </submittedName>
</protein>
<organism evidence="1 2">
    <name type="scientific">Nezara viridula</name>
    <name type="common">Southern green stink bug</name>
    <name type="synonym">Cimex viridulus</name>
    <dbReference type="NCBI Taxonomy" id="85310"/>
    <lineage>
        <taxon>Eukaryota</taxon>
        <taxon>Metazoa</taxon>
        <taxon>Ecdysozoa</taxon>
        <taxon>Arthropoda</taxon>
        <taxon>Hexapoda</taxon>
        <taxon>Insecta</taxon>
        <taxon>Pterygota</taxon>
        <taxon>Neoptera</taxon>
        <taxon>Paraneoptera</taxon>
        <taxon>Hemiptera</taxon>
        <taxon>Heteroptera</taxon>
        <taxon>Panheteroptera</taxon>
        <taxon>Pentatomomorpha</taxon>
        <taxon>Pentatomoidea</taxon>
        <taxon>Pentatomidae</taxon>
        <taxon>Pentatominae</taxon>
        <taxon>Nezara</taxon>
    </lineage>
</organism>
<accession>A0A9P0MLR5</accession>
<evidence type="ECO:0000313" key="2">
    <source>
        <dbReference type="Proteomes" id="UP001152798"/>
    </source>
</evidence>
<sequence length="12" mass="1453">MKSLNKKYNLVD</sequence>
<reference evidence="1" key="1">
    <citation type="submission" date="2022-01" db="EMBL/GenBank/DDBJ databases">
        <authorList>
            <person name="King R."/>
        </authorList>
    </citation>
    <scope>NUCLEOTIDE SEQUENCE</scope>
</reference>
<dbReference type="Proteomes" id="UP001152798">
    <property type="component" value="Chromosome 3"/>
</dbReference>
<evidence type="ECO:0000313" key="1">
    <source>
        <dbReference type="EMBL" id="CAH1395922.1"/>
    </source>
</evidence>
<name>A0A9P0MLR5_NEZVI</name>